<evidence type="ECO:0000313" key="1">
    <source>
        <dbReference type="EMBL" id="GFD12973.1"/>
    </source>
</evidence>
<gene>
    <name evidence="1" type="ORF">Tci_884942</name>
</gene>
<dbReference type="AlphaFoldDB" id="A0A699TSV5"/>
<sequence length="141" mass="16344">ELATTKFQSIRRCNNYVVLQNIPCSVECKTMRQILVDHALSYALTANADVLAVKEITYTVDMFRSTLQFPIETLENIFMVLATLEYIQPFMKIISYQGDVDKGSDFFTKNLAQPWQTMFKVFNRCLTSRTSRHDQNKINTI</sequence>
<name>A0A699TSV5_TANCI</name>
<organism evidence="1">
    <name type="scientific">Tanacetum cinerariifolium</name>
    <name type="common">Dalmatian daisy</name>
    <name type="synonym">Chrysanthemum cinerariifolium</name>
    <dbReference type="NCBI Taxonomy" id="118510"/>
    <lineage>
        <taxon>Eukaryota</taxon>
        <taxon>Viridiplantae</taxon>
        <taxon>Streptophyta</taxon>
        <taxon>Embryophyta</taxon>
        <taxon>Tracheophyta</taxon>
        <taxon>Spermatophyta</taxon>
        <taxon>Magnoliopsida</taxon>
        <taxon>eudicotyledons</taxon>
        <taxon>Gunneridae</taxon>
        <taxon>Pentapetalae</taxon>
        <taxon>asterids</taxon>
        <taxon>campanulids</taxon>
        <taxon>Asterales</taxon>
        <taxon>Asteraceae</taxon>
        <taxon>Asteroideae</taxon>
        <taxon>Anthemideae</taxon>
        <taxon>Anthemidinae</taxon>
        <taxon>Tanacetum</taxon>
    </lineage>
</organism>
<protein>
    <submittedName>
        <fullName evidence="1">Uncharacterized protein</fullName>
    </submittedName>
</protein>
<dbReference type="EMBL" id="BKCJ011269301">
    <property type="protein sequence ID" value="GFD12973.1"/>
    <property type="molecule type" value="Genomic_DNA"/>
</dbReference>
<reference evidence="1" key="1">
    <citation type="journal article" date="2019" name="Sci. Rep.">
        <title>Draft genome of Tanacetum cinerariifolium, the natural source of mosquito coil.</title>
        <authorList>
            <person name="Yamashiro T."/>
            <person name="Shiraishi A."/>
            <person name="Satake H."/>
            <person name="Nakayama K."/>
        </authorList>
    </citation>
    <scope>NUCLEOTIDE SEQUENCE</scope>
</reference>
<proteinExistence type="predicted"/>
<feature type="non-terminal residue" evidence="1">
    <location>
        <position position="1"/>
    </location>
</feature>
<comment type="caution">
    <text evidence="1">The sequence shown here is derived from an EMBL/GenBank/DDBJ whole genome shotgun (WGS) entry which is preliminary data.</text>
</comment>
<accession>A0A699TSV5</accession>